<dbReference type="PANTHER" id="PTHR30543:SF21">
    <property type="entry name" value="NAD(P)H-DEPENDENT FMN REDUCTASE LOT6"/>
    <property type="match status" value="1"/>
</dbReference>
<dbReference type="PANTHER" id="PTHR30543">
    <property type="entry name" value="CHROMATE REDUCTASE"/>
    <property type="match status" value="1"/>
</dbReference>
<evidence type="ECO:0000313" key="2">
    <source>
        <dbReference type="EMBL" id="AJE33649.1"/>
    </source>
</evidence>
<dbReference type="HOGENOM" id="CLU_055322_2_2_11"/>
<dbReference type="GO" id="GO:0010181">
    <property type="term" value="F:FMN binding"/>
    <property type="evidence" value="ECO:0007669"/>
    <property type="project" value="TreeGrafter"/>
</dbReference>
<dbReference type="Proteomes" id="UP000031524">
    <property type="component" value="Chromosome"/>
</dbReference>
<dbReference type="GO" id="GO:0005829">
    <property type="term" value="C:cytosol"/>
    <property type="evidence" value="ECO:0007669"/>
    <property type="project" value="TreeGrafter"/>
</dbReference>
<dbReference type="KEGG" id="chm:B842_09000"/>
<feature type="domain" description="NADPH-dependent FMN reductase-like" evidence="1">
    <location>
        <begin position="1"/>
        <end position="147"/>
    </location>
</feature>
<dbReference type="InterPro" id="IPR029039">
    <property type="entry name" value="Flavoprotein-like_sf"/>
</dbReference>
<evidence type="ECO:0000259" key="1">
    <source>
        <dbReference type="Pfam" id="PF03358"/>
    </source>
</evidence>
<dbReference type="Pfam" id="PF03358">
    <property type="entry name" value="FMN_red"/>
    <property type="match status" value="1"/>
</dbReference>
<dbReference type="OrthoDB" id="9812295at2"/>
<protein>
    <submittedName>
        <fullName evidence="2">NADPH-dependent FMN reductase</fullName>
    </submittedName>
</protein>
<gene>
    <name evidence="2" type="ORF">B842_09000</name>
</gene>
<dbReference type="InterPro" id="IPR050712">
    <property type="entry name" value="NAD(P)H-dep_reductase"/>
</dbReference>
<organism evidence="2 3">
    <name type="scientific">Corynebacterium humireducens NBRC 106098 = DSM 45392</name>
    <dbReference type="NCBI Taxonomy" id="1223515"/>
    <lineage>
        <taxon>Bacteria</taxon>
        <taxon>Bacillati</taxon>
        <taxon>Actinomycetota</taxon>
        <taxon>Actinomycetes</taxon>
        <taxon>Mycobacteriales</taxon>
        <taxon>Corynebacteriaceae</taxon>
        <taxon>Corynebacterium</taxon>
    </lineage>
</organism>
<dbReference type="AlphaFoldDB" id="A0A0B5DD06"/>
<sequence length="187" mass="20500">MKIAVFVGSIREGRSGLRIGQWAIEQLEARNDGHTYELVDILEQDLNPNTAIPPRMVENGAYADPKTLAWAELIGGYDAYIFVTPEYNASVPGPMKDAYDLLYAEWTGKPISFIGYGSDAARTAISHWNDIVTRVGMIVTPAQVEFTFQEHFPDFVFTPGESGAAMLANVADELLDAADRVAVEVDA</sequence>
<evidence type="ECO:0000313" key="3">
    <source>
        <dbReference type="Proteomes" id="UP000031524"/>
    </source>
</evidence>
<keyword evidence="3" id="KW-1185">Reference proteome</keyword>
<proteinExistence type="predicted"/>
<dbReference type="Gene3D" id="3.40.50.360">
    <property type="match status" value="1"/>
</dbReference>
<dbReference type="InterPro" id="IPR005025">
    <property type="entry name" value="FMN_Rdtase-like_dom"/>
</dbReference>
<accession>A0A0B5DD06</accession>
<dbReference type="SUPFAM" id="SSF52218">
    <property type="entry name" value="Flavoproteins"/>
    <property type="match status" value="1"/>
</dbReference>
<reference evidence="2 3" key="1">
    <citation type="submission" date="2013-04" db="EMBL/GenBank/DDBJ databases">
        <title>Complete genome sequence of Corynebacterium humireducens DSM 45392(T), isolated from a wastewater-fed microbial fuel cell.</title>
        <authorList>
            <person name="Ruckert C."/>
            <person name="Albersmeier A."/>
            <person name="Kalinowski J."/>
        </authorList>
    </citation>
    <scope>NUCLEOTIDE SEQUENCE [LARGE SCALE GENOMIC DNA]</scope>
    <source>
        <strain evidence="3">MFC-5</strain>
    </source>
</reference>
<dbReference type="EMBL" id="CP005286">
    <property type="protein sequence ID" value="AJE33649.1"/>
    <property type="molecule type" value="Genomic_DNA"/>
</dbReference>
<dbReference type="RefSeq" id="WP_040086289.1">
    <property type="nucleotide sequence ID" value="NZ_BCSU01000020.1"/>
</dbReference>
<dbReference type="GO" id="GO:0016491">
    <property type="term" value="F:oxidoreductase activity"/>
    <property type="evidence" value="ECO:0007669"/>
    <property type="project" value="InterPro"/>
</dbReference>
<name>A0A0B5DD06_9CORY</name>